<dbReference type="AlphaFoldDB" id="A0A1L9B9M9"/>
<comment type="caution">
    <text evidence="4">The sequence shown here is derived from an EMBL/GenBank/DDBJ whole genome shotgun (WGS) entry which is preliminary data.</text>
</comment>
<dbReference type="InterPro" id="IPR046867">
    <property type="entry name" value="AldOxase/xan_DH_MoCoBD2"/>
</dbReference>
<dbReference type="SMART" id="SM01008">
    <property type="entry name" value="Ald_Xan_dh_C"/>
    <property type="match status" value="1"/>
</dbReference>
<dbReference type="InterPro" id="IPR036856">
    <property type="entry name" value="Ald_Oxase/Xan_DH_a/b_sf"/>
</dbReference>
<dbReference type="EMBL" id="MPIN01000005">
    <property type="protein sequence ID" value="OJH38980.1"/>
    <property type="molecule type" value="Genomic_DNA"/>
</dbReference>
<dbReference type="Pfam" id="PF01315">
    <property type="entry name" value="Ald_Xan_dh_C"/>
    <property type="match status" value="1"/>
</dbReference>
<dbReference type="FunFam" id="3.30.365.10:FF:000001">
    <property type="entry name" value="Xanthine dehydrogenase oxidase"/>
    <property type="match status" value="1"/>
</dbReference>
<dbReference type="STRING" id="83449.BON30_22490"/>
<evidence type="ECO:0000256" key="2">
    <source>
        <dbReference type="SAM" id="MobiDB-lite"/>
    </source>
</evidence>
<feature type="domain" description="Aldehyde oxidase/xanthine dehydrogenase a/b hammerhead" evidence="3">
    <location>
        <begin position="32"/>
        <end position="137"/>
    </location>
</feature>
<dbReference type="GO" id="GO:0005506">
    <property type="term" value="F:iron ion binding"/>
    <property type="evidence" value="ECO:0007669"/>
    <property type="project" value="InterPro"/>
</dbReference>
<dbReference type="InterPro" id="IPR008274">
    <property type="entry name" value="AldOxase/xan_DH_MoCoBD1"/>
</dbReference>
<dbReference type="Pfam" id="PF20256">
    <property type="entry name" value="MoCoBD_2"/>
    <property type="match status" value="1"/>
</dbReference>
<dbReference type="GO" id="GO:0016491">
    <property type="term" value="F:oxidoreductase activity"/>
    <property type="evidence" value="ECO:0007669"/>
    <property type="project" value="InterPro"/>
</dbReference>
<dbReference type="Proteomes" id="UP000182229">
    <property type="component" value="Unassembled WGS sequence"/>
</dbReference>
<protein>
    <submittedName>
        <fullName evidence="4">Aldehyde oxidase</fullName>
    </submittedName>
</protein>
<evidence type="ECO:0000313" key="4">
    <source>
        <dbReference type="EMBL" id="OJH38980.1"/>
    </source>
</evidence>
<dbReference type="InterPro" id="IPR016208">
    <property type="entry name" value="Ald_Oxase/xanthine_DH-like"/>
</dbReference>
<evidence type="ECO:0000259" key="3">
    <source>
        <dbReference type="SMART" id="SM01008"/>
    </source>
</evidence>
<dbReference type="SUPFAM" id="SSF56003">
    <property type="entry name" value="Molybdenum cofactor-binding domain"/>
    <property type="match status" value="1"/>
</dbReference>
<sequence length="790" mass="84525">MSAQEKSRPGSTPVGEILGRSVPRLEAREKVTGRAVYTDDMTLPGMLHGALLGSPHAHARLLAYDTSRARAMPGVKAVLTAEDLPDHRIGAVIKDQPLLARGKVLYAGEPVAAVAAVDLETARRALRAIDIQYEPLPEVFDPEEALRPDAPVLHEQREAYFSLAENTEARARTPNAAAHIRLTEGEPDSVWKSCEVIVEDVFETPAQQHIYLEPCSTLASVDRDSGKVTVYTSTQSAFRSQAIIAEALGLPMSKVRVIVPRVGGGFGGKTESTNQPITVALAKAAGAPVKMTFSRTDDMVMMRSRHACRIHMRTGATRDGRILARQVKLHYDTGAYADDGPFVAGVGAWFARGPYRIPHFDIECWCVYTNRLRASAFRGFGNPQIHFASEVQIDRLAEKLNMDPIELRLRNALETGEKWIGGAPVESGTLEACLERAREASDWSRRRSPRASTPGKRRGIGMAAVGHVSALLGSSATIRLNEDGTVTVSTGAVDIGQGSDTALAQVAAAALGLSLEQLNFTGPDTDGSPYDWCTGGTRTTFTVGRVITQACAQIQQQLFEQASEMLERPEQELELRPGGVVGVKGRPEAAVTFGAIAARALYFKGGPIIASSRWMFPAVPIDPRRTSAQGLSSMGNGYFVFGAQVVEVEVDELTGHVQVLEAWSVHDVGRVINPAAAEGQIQGGFVQGLGFALTEELVWKDGQLTNPSMSGYKVLGAPDVPVAIHPILLEHPHGEGPFGAKGVAEASLVGVAAAVSNAIRHATGAHVTRIPATGERVLRALMTTREGGAP</sequence>
<name>A0A1L9B9M9_9BACT</name>
<reference evidence="4 5" key="2">
    <citation type="submission" date="2016-12" db="EMBL/GenBank/DDBJ databases">
        <title>Draft Genome Sequence of Cystobacter ferrugineus Strain Cbfe23.</title>
        <authorList>
            <person name="Akbar S."/>
            <person name="Dowd S.E."/>
            <person name="Stevens D.C."/>
        </authorList>
    </citation>
    <scope>NUCLEOTIDE SEQUENCE [LARGE SCALE GENOMIC DNA]</scope>
    <source>
        <strain evidence="4 5">Cbfe23</strain>
    </source>
</reference>
<dbReference type="InterPro" id="IPR000674">
    <property type="entry name" value="Ald_Oxase/Xan_DH_a/b"/>
</dbReference>
<dbReference type="SUPFAM" id="SSF54665">
    <property type="entry name" value="CO dehydrogenase molybdoprotein N-domain-like"/>
    <property type="match status" value="1"/>
</dbReference>
<dbReference type="Gene3D" id="3.90.1170.50">
    <property type="entry name" value="Aldehyde oxidase/xanthine dehydrogenase, a/b hammerhead"/>
    <property type="match status" value="1"/>
</dbReference>
<reference evidence="5" key="1">
    <citation type="submission" date="2016-11" db="EMBL/GenBank/DDBJ databases">
        <authorList>
            <person name="Shukria A."/>
            <person name="Stevens D.C."/>
        </authorList>
    </citation>
    <scope>NUCLEOTIDE SEQUENCE [LARGE SCALE GENOMIC DNA]</scope>
    <source>
        <strain evidence="5">Cbfe23</strain>
    </source>
</reference>
<dbReference type="Gene3D" id="3.30.365.10">
    <property type="entry name" value="Aldehyde oxidase/xanthine dehydrogenase, molybdopterin binding domain"/>
    <property type="match status" value="4"/>
</dbReference>
<proteinExistence type="predicted"/>
<dbReference type="PANTHER" id="PTHR11908">
    <property type="entry name" value="XANTHINE DEHYDROGENASE"/>
    <property type="match status" value="1"/>
</dbReference>
<dbReference type="OrthoDB" id="9775084at2"/>
<dbReference type="PANTHER" id="PTHR11908:SF157">
    <property type="entry name" value="XANTHINE DEHYDROGENASE SUBUNIT D-RELATED"/>
    <property type="match status" value="1"/>
</dbReference>
<gene>
    <name evidence="4" type="ORF">BON30_22490</name>
</gene>
<evidence type="ECO:0000313" key="5">
    <source>
        <dbReference type="Proteomes" id="UP000182229"/>
    </source>
</evidence>
<organism evidence="4 5">
    <name type="scientific">Cystobacter ferrugineus</name>
    <dbReference type="NCBI Taxonomy" id="83449"/>
    <lineage>
        <taxon>Bacteria</taxon>
        <taxon>Pseudomonadati</taxon>
        <taxon>Myxococcota</taxon>
        <taxon>Myxococcia</taxon>
        <taxon>Myxococcales</taxon>
        <taxon>Cystobacterineae</taxon>
        <taxon>Archangiaceae</taxon>
        <taxon>Cystobacter</taxon>
    </lineage>
</organism>
<accession>A0A1L9B9M9</accession>
<keyword evidence="5" id="KW-1185">Reference proteome</keyword>
<feature type="region of interest" description="Disordered" evidence="2">
    <location>
        <begin position="1"/>
        <end position="21"/>
    </location>
</feature>
<dbReference type="RefSeq" id="WP_071900418.1">
    <property type="nucleotide sequence ID" value="NZ_MPIN01000005.1"/>
</dbReference>
<comment type="cofactor">
    <cofactor evidence="1">
        <name>Mo-molybdopterin cytosine dinucleotide</name>
        <dbReference type="ChEBI" id="CHEBI:71308"/>
    </cofactor>
</comment>
<evidence type="ECO:0000256" key="1">
    <source>
        <dbReference type="ARBA" id="ARBA00053029"/>
    </source>
</evidence>
<dbReference type="Pfam" id="PF02738">
    <property type="entry name" value="MoCoBD_1"/>
    <property type="match status" value="1"/>
</dbReference>
<dbReference type="InterPro" id="IPR037165">
    <property type="entry name" value="AldOxase/xan_DH_Mopterin-bd_sf"/>
</dbReference>